<dbReference type="UniPathway" id="UPA00079"/>
<keyword evidence="6" id="KW-1185">Reference proteome</keyword>
<reference evidence="5 6" key="1">
    <citation type="submission" date="2018-04" db="EMBL/GenBank/DDBJ databases">
        <title>Sphingobacterium sp. M46 Genome.</title>
        <authorList>
            <person name="Cheng J."/>
            <person name="Li Y."/>
        </authorList>
    </citation>
    <scope>NUCLEOTIDE SEQUENCE [LARGE SCALE GENOMIC DNA]</scope>
    <source>
        <strain evidence="5 6">M46</strain>
    </source>
</reference>
<dbReference type="HAMAP" id="MF_00995">
    <property type="entry name" value="MqnA"/>
    <property type="match status" value="1"/>
</dbReference>
<evidence type="ECO:0000256" key="3">
    <source>
        <dbReference type="ARBA" id="ARBA00023239"/>
    </source>
</evidence>
<accession>A0A363NZD7</accession>
<evidence type="ECO:0000313" key="6">
    <source>
        <dbReference type="Proteomes" id="UP000250831"/>
    </source>
</evidence>
<dbReference type="AlphaFoldDB" id="A0A363NZD7"/>
<dbReference type="GO" id="GO:0016836">
    <property type="term" value="F:hydro-lyase activity"/>
    <property type="evidence" value="ECO:0007669"/>
    <property type="project" value="UniProtKB-UniRule"/>
</dbReference>
<dbReference type="PANTHER" id="PTHR37690">
    <property type="entry name" value="CHORISMATE DEHYDRATASE"/>
    <property type="match status" value="1"/>
</dbReference>
<keyword evidence="3 4" id="KW-0456">Lyase</keyword>
<sequence>MNKIRVSAVSYTNTYPFLNGIRKSKVMDQIDLSVDYPSACAQKVIDDEADMGIIPTAALLSLPEYYINTDFCIGTEGAVDSVFIFSNKPINEVKTLKLDKQSRTSNGLARVLLKNYWKRDVQLITDDGVEPDAYVLIGDRTFGKKNTVPYVYDLGKEWFDFTGLPFAFALWVSNKKLPESFVKDFNDALAYGVAHATDVIEGLPEFEGFDYTKYLTAHLDFHLTDKKREAVQRYLGYLKDLD</sequence>
<comment type="catalytic activity">
    <reaction evidence="4">
        <text>chorismate = 3-[(1-carboxyvinyl)-oxy]benzoate + H2O</text>
        <dbReference type="Rhea" id="RHEA:40051"/>
        <dbReference type="ChEBI" id="CHEBI:15377"/>
        <dbReference type="ChEBI" id="CHEBI:29748"/>
        <dbReference type="ChEBI" id="CHEBI:76981"/>
        <dbReference type="EC" id="4.2.1.151"/>
    </reaction>
</comment>
<gene>
    <name evidence="4" type="primary">mqnA</name>
    <name evidence="5" type="ORF">DCO56_03600</name>
</gene>
<dbReference type="InterPro" id="IPR003773">
    <property type="entry name" value="Menaquinone_biosynth"/>
</dbReference>
<dbReference type="EMBL" id="QCXX01000001">
    <property type="protein sequence ID" value="PUV26063.1"/>
    <property type="molecule type" value="Genomic_DNA"/>
</dbReference>
<dbReference type="CDD" id="cd13634">
    <property type="entry name" value="PBP2_Sco4506"/>
    <property type="match status" value="1"/>
</dbReference>
<evidence type="ECO:0000256" key="2">
    <source>
        <dbReference type="ARBA" id="ARBA00022428"/>
    </source>
</evidence>
<comment type="similarity">
    <text evidence="4">Belongs to the MqnA/MqnD family. MqnA subfamily.</text>
</comment>
<proteinExistence type="inferred from homology"/>
<dbReference type="EC" id="4.2.1.151" evidence="4"/>
<name>A0A363NZD7_9SPHI</name>
<evidence type="ECO:0000313" key="5">
    <source>
        <dbReference type="EMBL" id="PUV26063.1"/>
    </source>
</evidence>
<dbReference type="GO" id="GO:0009234">
    <property type="term" value="P:menaquinone biosynthetic process"/>
    <property type="evidence" value="ECO:0007669"/>
    <property type="project" value="UniProtKB-UniRule"/>
</dbReference>
<dbReference type="InterPro" id="IPR030868">
    <property type="entry name" value="MqnA"/>
</dbReference>
<dbReference type="Gene3D" id="3.40.190.10">
    <property type="entry name" value="Periplasmic binding protein-like II"/>
    <property type="match status" value="2"/>
</dbReference>
<dbReference type="SUPFAM" id="SSF53850">
    <property type="entry name" value="Periplasmic binding protein-like II"/>
    <property type="match status" value="1"/>
</dbReference>
<evidence type="ECO:0000256" key="4">
    <source>
        <dbReference type="HAMAP-Rule" id="MF_00995"/>
    </source>
</evidence>
<dbReference type="Proteomes" id="UP000250831">
    <property type="component" value="Unassembled WGS sequence"/>
</dbReference>
<keyword evidence="2 4" id="KW-0474">Menaquinone biosynthesis</keyword>
<dbReference type="PANTHER" id="PTHR37690:SF1">
    <property type="entry name" value="CHORISMATE DEHYDRATASE"/>
    <property type="match status" value="1"/>
</dbReference>
<comment type="function">
    <text evidence="4">Catalyzes the dehydration of chorismate into 3-[(1-carboxyvinyl)oxy]benzoate, a step in the biosynthesis of menaquinone (MK, vitamin K2).</text>
</comment>
<comment type="caution">
    <text evidence="5">The sequence shown here is derived from an EMBL/GenBank/DDBJ whole genome shotgun (WGS) entry which is preliminary data.</text>
</comment>
<dbReference type="OrthoDB" id="9810112at2"/>
<protein>
    <recommendedName>
        <fullName evidence="4">Chorismate dehydratase</fullName>
        <ecNumber evidence="4">4.2.1.151</ecNumber>
    </recommendedName>
    <alternativeName>
        <fullName evidence="4">Menaquinone biosynthetic enzyme MqnA</fullName>
    </alternativeName>
</protein>
<comment type="pathway">
    <text evidence="1 4">Quinol/quinone metabolism; menaquinone biosynthesis.</text>
</comment>
<evidence type="ECO:0000256" key="1">
    <source>
        <dbReference type="ARBA" id="ARBA00004863"/>
    </source>
</evidence>
<dbReference type="RefSeq" id="WP_108632356.1">
    <property type="nucleotide sequence ID" value="NZ_QCXX01000001.1"/>
</dbReference>
<dbReference type="Pfam" id="PF02621">
    <property type="entry name" value="VitK2_biosynth"/>
    <property type="match status" value="1"/>
</dbReference>
<organism evidence="5 6">
    <name type="scientific">Sphingobacterium athyrii</name>
    <dbReference type="NCBI Taxonomy" id="2152717"/>
    <lineage>
        <taxon>Bacteria</taxon>
        <taxon>Pseudomonadati</taxon>
        <taxon>Bacteroidota</taxon>
        <taxon>Sphingobacteriia</taxon>
        <taxon>Sphingobacteriales</taxon>
        <taxon>Sphingobacteriaceae</taxon>
        <taxon>Sphingobacterium</taxon>
    </lineage>
</organism>